<evidence type="ECO:0000313" key="2">
    <source>
        <dbReference type="EMBL" id="GMH28411.1"/>
    </source>
</evidence>
<dbReference type="Gene3D" id="2.60.40.150">
    <property type="entry name" value="C2 domain"/>
    <property type="match status" value="1"/>
</dbReference>
<reference evidence="2" key="1">
    <citation type="submission" date="2023-05" db="EMBL/GenBank/DDBJ databases">
        <title>Nepenthes gracilis genome sequencing.</title>
        <authorList>
            <person name="Fukushima K."/>
        </authorList>
    </citation>
    <scope>NUCLEOTIDE SEQUENCE</scope>
    <source>
        <strain evidence="2">SING2019-196</strain>
    </source>
</reference>
<evidence type="ECO:0000313" key="3">
    <source>
        <dbReference type="Proteomes" id="UP001279734"/>
    </source>
</evidence>
<comment type="caution">
    <text evidence="2">The sequence shown here is derived from an EMBL/GenBank/DDBJ whole genome shotgun (WGS) entry which is preliminary data.</text>
</comment>
<keyword evidence="3" id="KW-1185">Reference proteome</keyword>
<proteinExistence type="predicted"/>
<dbReference type="EMBL" id="BSYO01000034">
    <property type="protein sequence ID" value="GMH28411.1"/>
    <property type="molecule type" value="Genomic_DNA"/>
</dbReference>
<dbReference type="Proteomes" id="UP001279734">
    <property type="component" value="Unassembled WGS sequence"/>
</dbReference>
<dbReference type="InterPro" id="IPR000008">
    <property type="entry name" value="C2_dom"/>
</dbReference>
<sequence length="228" mass="24724">MSPRTLELTVISANDLEKACFFSKKDLYVVVSLDGDCTAAKHETPIDRHGGTNPTWNSSVNFRIDEVAAQQGRLTVVFSILRRRSLGDKLVGVVRVPVMNLLTNADANAAAAGSGVGQSEQLVTYPVRKPSGMLKGVLHFSYKFGDAVNQSDESVRAFPGPSGPVTVHPPSTPTMVPEQDPLPPPPLLEVVHHHLPTDIAVGDQSPAQSGYEHFGDEYANYYIKMNLF</sequence>
<feature type="domain" description="C2" evidence="1">
    <location>
        <begin position="1"/>
        <end position="111"/>
    </location>
</feature>
<dbReference type="SUPFAM" id="SSF49562">
    <property type="entry name" value="C2 domain (Calcium/lipid-binding domain, CaLB)"/>
    <property type="match status" value="1"/>
</dbReference>
<organism evidence="2 3">
    <name type="scientific">Nepenthes gracilis</name>
    <name type="common">Slender pitcher plant</name>
    <dbReference type="NCBI Taxonomy" id="150966"/>
    <lineage>
        <taxon>Eukaryota</taxon>
        <taxon>Viridiplantae</taxon>
        <taxon>Streptophyta</taxon>
        <taxon>Embryophyta</taxon>
        <taxon>Tracheophyta</taxon>
        <taxon>Spermatophyta</taxon>
        <taxon>Magnoliopsida</taxon>
        <taxon>eudicotyledons</taxon>
        <taxon>Gunneridae</taxon>
        <taxon>Pentapetalae</taxon>
        <taxon>Caryophyllales</taxon>
        <taxon>Nepenthaceae</taxon>
        <taxon>Nepenthes</taxon>
    </lineage>
</organism>
<dbReference type="PANTHER" id="PTHR32246:SF173">
    <property type="entry name" value="C2 DOMAIN-CONTAINING PROTEIN"/>
    <property type="match status" value="1"/>
</dbReference>
<dbReference type="CDD" id="cd04051">
    <property type="entry name" value="C2_SRC2_like"/>
    <property type="match status" value="1"/>
</dbReference>
<dbReference type="GO" id="GO:0006952">
    <property type="term" value="P:defense response"/>
    <property type="evidence" value="ECO:0007669"/>
    <property type="project" value="InterPro"/>
</dbReference>
<dbReference type="Pfam" id="PF00168">
    <property type="entry name" value="C2"/>
    <property type="match status" value="1"/>
</dbReference>
<gene>
    <name evidence="2" type="ORF">Nepgr_030254</name>
</gene>
<name>A0AAD3Y6D6_NEPGR</name>
<evidence type="ECO:0000259" key="1">
    <source>
        <dbReference type="PROSITE" id="PS50004"/>
    </source>
</evidence>
<dbReference type="InterPro" id="IPR044750">
    <property type="entry name" value="C2_SRC2/BAP"/>
</dbReference>
<protein>
    <recommendedName>
        <fullName evidence="1">C2 domain-containing protein</fullName>
    </recommendedName>
</protein>
<accession>A0AAD3Y6D6</accession>
<dbReference type="PROSITE" id="PS50004">
    <property type="entry name" value="C2"/>
    <property type="match status" value="1"/>
</dbReference>
<dbReference type="AlphaFoldDB" id="A0AAD3Y6D6"/>
<dbReference type="SMART" id="SM00239">
    <property type="entry name" value="C2"/>
    <property type="match status" value="1"/>
</dbReference>
<dbReference type="InterPro" id="IPR035892">
    <property type="entry name" value="C2_domain_sf"/>
</dbReference>
<dbReference type="PANTHER" id="PTHR32246">
    <property type="entry name" value="INGRESSION PROTEIN FIC1"/>
    <property type="match status" value="1"/>
</dbReference>